<keyword evidence="1" id="KW-1185">Reference proteome</keyword>
<evidence type="ECO:0000313" key="1">
    <source>
        <dbReference type="Proteomes" id="UP000036681"/>
    </source>
</evidence>
<name>A0A0M3IDY3_ASCLU</name>
<accession>A0A0M3IDY3</accession>
<protein>
    <submittedName>
        <fullName evidence="2">DUF1801 domain-containing protein</fullName>
    </submittedName>
</protein>
<organism evidence="1 2">
    <name type="scientific">Ascaris lumbricoides</name>
    <name type="common">Giant roundworm</name>
    <dbReference type="NCBI Taxonomy" id="6252"/>
    <lineage>
        <taxon>Eukaryota</taxon>
        <taxon>Metazoa</taxon>
        <taxon>Ecdysozoa</taxon>
        <taxon>Nematoda</taxon>
        <taxon>Chromadorea</taxon>
        <taxon>Rhabditida</taxon>
        <taxon>Spirurina</taxon>
        <taxon>Ascaridomorpha</taxon>
        <taxon>Ascaridoidea</taxon>
        <taxon>Ascarididae</taxon>
        <taxon>Ascaris</taxon>
    </lineage>
</organism>
<dbReference type="WBParaSite" id="ALUE_0001626601-mRNA-1">
    <property type="protein sequence ID" value="ALUE_0001626601-mRNA-1"/>
    <property type="gene ID" value="ALUE_0001626601"/>
</dbReference>
<dbReference type="AlphaFoldDB" id="A0A0M3IDY3"/>
<sequence length="128" mass="13880">MLSDVPSLSSVDVSRLNATLTPIMLKKVRRFNDISVNVFSDQSSEAFTDDRKMITFGGTPKGVRGRDTRSYMLIKASPWEMPYHDASSVLGTDASISIYVSDSFEFEAAGAISSALIKACKSESDAGK</sequence>
<dbReference type="Proteomes" id="UP000036681">
    <property type="component" value="Unplaced"/>
</dbReference>
<evidence type="ECO:0000313" key="2">
    <source>
        <dbReference type="WBParaSite" id="ALUE_0001626601-mRNA-1"/>
    </source>
</evidence>
<proteinExistence type="predicted"/>
<reference evidence="2" key="1">
    <citation type="submission" date="2017-02" db="UniProtKB">
        <authorList>
            <consortium name="WormBaseParasite"/>
        </authorList>
    </citation>
    <scope>IDENTIFICATION</scope>
</reference>